<keyword evidence="1" id="KW-1133">Transmembrane helix</keyword>
<reference evidence="2 3" key="1">
    <citation type="submission" date="2017-09" db="EMBL/GenBank/DDBJ databases">
        <authorList>
            <person name="Ehlers B."/>
            <person name="Leendertz F.H."/>
        </authorList>
    </citation>
    <scope>NUCLEOTIDE SEQUENCE [LARGE SCALE GENOMIC DNA]</scope>
    <source>
        <strain evidence="2 3">CGMCC 1.05381</strain>
    </source>
</reference>
<accession>A0A2C8Z509</accession>
<feature type="transmembrane region" description="Helical" evidence="1">
    <location>
        <begin position="7"/>
        <end position="27"/>
    </location>
</feature>
<dbReference type="PROSITE" id="PS51257">
    <property type="entry name" value="PROKAR_LIPOPROTEIN"/>
    <property type="match status" value="1"/>
</dbReference>
<sequence>MRRAPLAMLGAGIAAVLVGCAVLVFTVNDYLGHPLAISSTSGRTVFKDADGQLVSYDLFEPGAGPILIIAGGVLVFASLFLLAVLWRGKPVSGRGWRSRIR</sequence>
<feature type="transmembrane region" description="Helical" evidence="1">
    <location>
        <begin position="66"/>
        <end position="86"/>
    </location>
</feature>
<keyword evidence="1" id="KW-0812">Transmembrane</keyword>
<protein>
    <submittedName>
        <fullName evidence="2">Uncharacterized protein</fullName>
    </submittedName>
</protein>
<gene>
    <name evidence="2" type="ORF">SAMN06296378_0829</name>
</gene>
<name>A0A2C8Z509_9MICO</name>
<keyword evidence="3" id="KW-1185">Reference proteome</keyword>
<dbReference type="Proteomes" id="UP000219440">
    <property type="component" value="Unassembled WGS sequence"/>
</dbReference>
<evidence type="ECO:0000313" key="2">
    <source>
        <dbReference type="EMBL" id="SOE58821.1"/>
    </source>
</evidence>
<keyword evidence="1" id="KW-0472">Membrane</keyword>
<dbReference type="RefSeq" id="WP_097059994.1">
    <property type="nucleotide sequence ID" value="NZ_BMLC01000001.1"/>
</dbReference>
<organism evidence="2 3">
    <name type="scientific">Salinibacterium xinjiangense</name>
    <dbReference type="NCBI Taxonomy" id="386302"/>
    <lineage>
        <taxon>Bacteria</taxon>
        <taxon>Bacillati</taxon>
        <taxon>Actinomycetota</taxon>
        <taxon>Actinomycetes</taxon>
        <taxon>Micrococcales</taxon>
        <taxon>Microbacteriaceae</taxon>
        <taxon>Salinibacterium</taxon>
    </lineage>
</organism>
<dbReference type="EMBL" id="OCST01000002">
    <property type="protein sequence ID" value="SOE58821.1"/>
    <property type="molecule type" value="Genomic_DNA"/>
</dbReference>
<dbReference type="AlphaFoldDB" id="A0A2C8Z509"/>
<evidence type="ECO:0000313" key="3">
    <source>
        <dbReference type="Proteomes" id="UP000219440"/>
    </source>
</evidence>
<evidence type="ECO:0000256" key="1">
    <source>
        <dbReference type="SAM" id="Phobius"/>
    </source>
</evidence>
<proteinExistence type="predicted"/>